<comment type="similarity">
    <text evidence="1">Belongs to the bacterial ribosomal protein bS18 family.</text>
</comment>
<protein>
    <recommendedName>
        <fullName evidence="6">28S ribosomal protein S18c, mitochondrial</fullName>
    </recommendedName>
</protein>
<evidence type="ECO:0000256" key="3">
    <source>
        <dbReference type="ARBA" id="ARBA00023274"/>
    </source>
</evidence>
<evidence type="ECO:0000256" key="1">
    <source>
        <dbReference type="ARBA" id="ARBA00005589"/>
    </source>
</evidence>
<dbReference type="PANTHER" id="PTHR13479:SF40">
    <property type="entry name" value="SMALL RIBOSOMAL SUBUNIT PROTEIN BS18M"/>
    <property type="match status" value="1"/>
</dbReference>
<evidence type="ECO:0000313" key="4">
    <source>
        <dbReference type="EMBL" id="KAH0560299.1"/>
    </source>
</evidence>
<dbReference type="AlphaFoldDB" id="A0AAV7IX15"/>
<dbReference type="GO" id="GO:0070181">
    <property type="term" value="F:small ribosomal subunit rRNA binding"/>
    <property type="evidence" value="ECO:0007669"/>
    <property type="project" value="TreeGrafter"/>
</dbReference>
<evidence type="ECO:0000256" key="2">
    <source>
        <dbReference type="ARBA" id="ARBA00022980"/>
    </source>
</evidence>
<organism evidence="4 5">
    <name type="scientific">Cotesia glomerata</name>
    <name type="common">Lepidopteran parasitic wasp</name>
    <name type="synonym">Apanteles glomeratus</name>
    <dbReference type="NCBI Taxonomy" id="32391"/>
    <lineage>
        <taxon>Eukaryota</taxon>
        <taxon>Metazoa</taxon>
        <taxon>Ecdysozoa</taxon>
        <taxon>Arthropoda</taxon>
        <taxon>Hexapoda</taxon>
        <taxon>Insecta</taxon>
        <taxon>Pterygota</taxon>
        <taxon>Neoptera</taxon>
        <taxon>Endopterygota</taxon>
        <taxon>Hymenoptera</taxon>
        <taxon>Apocrita</taxon>
        <taxon>Ichneumonoidea</taxon>
        <taxon>Braconidae</taxon>
        <taxon>Microgastrinae</taxon>
        <taxon>Cotesia</taxon>
    </lineage>
</organism>
<dbReference type="Gene3D" id="4.10.640.10">
    <property type="entry name" value="Ribosomal protein S18"/>
    <property type="match status" value="1"/>
</dbReference>
<dbReference type="EMBL" id="JAHXZJ010000374">
    <property type="protein sequence ID" value="KAH0560299.1"/>
    <property type="molecule type" value="Genomic_DNA"/>
</dbReference>
<evidence type="ECO:0000313" key="5">
    <source>
        <dbReference type="Proteomes" id="UP000826195"/>
    </source>
</evidence>
<dbReference type="GO" id="GO:0005763">
    <property type="term" value="C:mitochondrial small ribosomal subunit"/>
    <property type="evidence" value="ECO:0007669"/>
    <property type="project" value="TreeGrafter"/>
</dbReference>
<keyword evidence="3" id="KW-0687">Ribonucleoprotein</keyword>
<name>A0AAV7IX15_COTGL</name>
<dbReference type="InterPro" id="IPR036870">
    <property type="entry name" value="Ribosomal_bS18_sf"/>
</dbReference>
<dbReference type="GO" id="GO:0003735">
    <property type="term" value="F:structural constituent of ribosome"/>
    <property type="evidence" value="ECO:0007669"/>
    <property type="project" value="InterPro"/>
</dbReference>
<dbReference type="Proteomes" id="UP000826195">
    <property type="component" value="Unassembled WGS sequence"/>
</dbReference>
<gene>
    <name evidence="4" type="ORF">KQX54_003301</name>
</gene>
<keyword evidence="2" id="KW-0689">Ribosomal protein</keyword>
<keyword evidence="5" id="KW-1185">Reference proteome</keyword>
<dbReference type="PANTHER" id="PTHR13479">
    <property type="entry name" value="30S RIBOSOMAL PROTEIN S18"/>
    <property type="match status" value="1"/>
</dbReference>
<dbReference type="SUPFAM" id="SSF46911">
    <property type="entry name" value="Ribosomal protein S18"/>
    <property type="match status" value="1"/>
</dbReference>
<accession>A0AAV7IX15</accession>
<proteinExistence type="inferred from homology"/>
<reference evidence="4 5" key="1">
    <citation type="journal article" date="2021" name="J. Hered.">
        <title>A chromosome-level genome assembly of the parasitoid wasp, Cotesia glomerata (Hymenoptera: Braconidae).</title>
        <authorList>
            <person name="Pinto B.J."/>
            <person name="Weis J.J."/>
            <person name="Gamble T."/>
            <person name="Ode P.J."/>
            <person name="Paul R."/>
            <person name="Zaspel J.M."/>
        </authorList>
    </citation>
    <scope>NUCLEOTIDE SEQUENCE [LARGE SCALE GENOMIC DNA]</scope>
    <source>
        <strain evidence="4">CgM1</strain>
    </source>
</reference>
<dbReference type="GO" id="GO:0032543">
    <property type="term" value="P:mitochondrial translation"/>
    <property type="evidence" value="ECO:0007669"/>
    <property type="project" value="TreeGrafter"/>
</dbReference>
<sequence>MALSKNLFGISKLALTLSRRLVHNIVDTTKPKEGIFPNGPLDEDLPIKMEANPFEKEKKQCVLCRLNVTPDWKNVRLLSQFQSAYTGRIYGRHITGLCKHKQELVEREILKAQNSGFMPFYMKEPSYLHDPMLFDPDHPFRPHKY</sequence>
<dbReference type="Pfam" id="PF01084">
    <property type="entry name" value="Ribosomal_S18"/>
    <property type="match status" value="1"/>
</dbReference>
<evidence type="ECO:0008006" key="6">
    <source>
        <dbReference type="Google" id="ProtNLM"/>
    </source>
</evidence>
<comment type="caution">
    <text evidence="4">The sequence shown here is derived from an EMBL/GenBank/DDBJ whole genome shotgun (WGS) entry which is preliminary data.</text>
</comment>
<dbReference type="InterPro" id="IPR001648">
    <property type="entry name" value="Ribosomal_bS18"/>
</dbReference>